<evidence type="ECO:0000259" key="4">
    <source>
        <dbReference type="SMART" id="SM00967"/>
    </source>
</evidence>
<sequence>MEDSKNVIFGRNPVVEAIKGNREIEKLYVSKTAGGNIAKIIKMARDRNIIVSTADSNTLDKLSDGKNHQGVVAVCSVYKYCEIDDILSFAKAKNEKPFLLLLDGITDTHNLGAIIRTAEAFGVHGIIIPRRRAAGVNSTVVKTSAGATEYVKIAKVSNINIAIKKLKEEGIWIVGSSIDSKTDFDKADYTLPIAIVIGSEGEGMAELTQKNCDFIVKIPMTGRINSLNASVAASLMMFEVVRQRNK</sequence>
<keyword evidence="2" id="KW-0489">Methyltransferase</keyword>
<dbReference type="GO" id="GO:0003723">
    <property type="term" value="F:RNA binding"/>
    <property type="evidence" value="ECO:0007669"/>
    <property type="project" value="InterPro"/>
</dbReference>
<dbReference type="InterPro" id="IPR004441">
    <property type="entry name" value="rRNA_MeTrfase_TrmH"/>
</dbReference>
<dbReference type="InterPro" id="IPR029028">
    <property type="entry name" value="Alpha/beta_knot_MTases"/>
</dbReference>
<dbReference type="SMART" id="SM00967">
    <property type="entry name" value="SpoU_sub_bind"/>
    <property type="match status" value="1"/>
</dbReference>
<dbReference type="Proteomes" id="UP000671913">
    <property type="component" value="Chromosome"/>
</dbReference>
<dbReference type="NCBIfam" id="TIGR00186">
    <property type="entry name" value="rRNA_methyl_3"/>
    <property type="match status" value="1"/>
</dbReference>
<dbReference type="SUPFAM" id="SSF55315">
    <property type="entry name" value="L30e-like"/>
    <property type="match status" value="1"/>
</dbReference>
<dbReference type="InterPro" id="IPR001537">
    <property type="entry name" value="SpoU_MeTrfase"/>
</dbReference>
<dbReference type="KEGG" id="aaut:ACETAC_10070"/>
<evidence type="ECO:0000256" key="1">
    <source>
        <dbReference type="ARBA" id="ARBA00007228"/>
    </source>
</evidence>
<dbReference type="PANTHER" id="PTHR46429:SF1">
    <property type="entry name" value="23S RRNA (GUANOSINE-2'-O-)-METHYLTRANSFERASE RLMB"/>
    <property type="match status" value="1"/>
</dbReference>
<dbReference type="GO" id="GO:0006396">
    <property type="term" value="P:RNA processing"/>
    <property type="evidence" value="ECO:0007669"/>
    <property type="project" value="InterPro"/>
</dbReference>
<dbReference type="FunFam" id="3.40.1280.10:FF:000008">
    <property type="entry name" value="Group 3 RNA methyltransferase TrmH"/>
    <property type="match status" value="1"/>
</dbReference>
<comment type="similarity">
    <text evidence="1">Belongs to the class IV-like SAM-binding methyltransferase superfamily. RNA methyltransferase TrmH family.</text>
</comment>
<keyword evidence="6" id="KW-1185">Reference proteome</keyword>
<dbReference type="Gene3D" id="3.40.1280.10">
    <property type="match status" value="1"/>
</dbReference>
<accession>A0A975GAH2</accession>
<dbReference type="RefSeq" id="WP_284679865.1">
    <property type="nucleotide sequence ID" value="NZ_CP060096.1"/>
</dbReference>
<dbReference type="AlphaFoldDB" id="A0A975GAH2"/>
<name>A0A975GAH2_9THEO</name>
<dbReference type="Pfam" id="PF08032">
    <property type="entry name" value="SpoU_sub_bind"/>
    <property type="match status" value="1"/>
</dbReference>
<dbReference type="Gene3D" id="3.30.1330.30">
    <property type="match status" value="1"/>
</dbReference>
<evidence type="ECO:0000256" key="2">
    <source>
        <dbReference type="ARBA" id="ARBA00022603"/>
    </source>
</evidence>
<dbReference type="PANTHER" id="PTHR46429">
    <property type="entry name" value="23S RRNA (GUANOSINE-2'-O-)-METHYLTRANSFERASE RLMB"/>
    <property type="match status" value="1"/>
</dbReference>
<dbReference type="InterPro" id="IPR029026">
    <property type="entry name" value="tRNA_m1G_MTases_N"/>
</dbReference>
<dbReference type="CDD" id="cd18103">
    <property type="entry name" value="SpoU-like_RlmB"/>
    <property type="match status" value="1"/>
</dbReference>
<dbReference type="GO" id="GO:0032259">
    <property type="term" value="P:methylation"/>
    <property type="evidence" value="ECO:0007669"/>
    <property type="project" value="UniProtKB-KW"/>
</dbReference>
<dbReference type="Pfam" id="PF00588">
    <property type="entry name" value="SpoU_methylase"/>
    <property type="match status" value="1"/>
</dbReference>
<dbReference type="InterPro" id="IPR029064">
    <property type="entry name" value="Ribosomal_eL30-like_sf"/>
</dbReference>
<evidence type="ECO:0000313" key="6">
    <source>
        <dbReference type="Proteomes" id="UP000671913"/>
    </source>
</evidence>
<evidence type="ECO:0000313" key="5">
    <source>
        <dbReference type="EMBL" id="QSZ27176.1"/>
    </source>
</evidence>
<gene>
    <name evidence="5" type="primary">rlmB</name>
    <name evidence="5" type="ORF">ACETAC_10070</name>
</gene>
<dbReference type="SUPFAM" id="SSF75217">
    <property type="entry name" value="alpha/beta knot"/>
    <property type="match status" value="1"/>
</dbReference>
<proteinExistence type="inferred from homology"/>
<dbReference type="EMBL" id="CP060096">
    <property type="protein sequence ID" value="QSZ27176.1"/>
    <property type="molecule type" value="Genomic_DNA"/>
</dbReference>
<dbReference type="GO" id="GO:0008173">
    <property type="term" value="F:RNA methyltransferase activity"/>
    <property type="evidence" value="ECO:0007669"/>
    <property type="project" value="InterPro"/>
</dbReference>
<keyword evidence="3" id="KW-0808">Transferase</keyword>
<evidence type="ECO:0000256" key="3">
    <source>
        <dbReference type="ARBA" id="ARBA00022679"/>
    </source>
</evidence>
<feature type="domain" description="RNA 2-O ribose methyltransferase substrate binding" evidence="4">
    <location>
        <begin position="7"/>
        <end position="81"/>
    </location>
</feature>
<organism evidence="5 6">
    <name type="scientific">Aceticella autotrophica</name>
    <dbReference type="NCBI Taxonomy" id="2755338"/>
    <lineage>
        <taxon>Bacteria</taxon>
        <taxon>Bacillati</taxon>
        <taxon>Bacillota</taxon>
        <taxon>Clostridia</taxon>
        <taxon>Thermoanaerobacterales</taxon>
        <taxon>Thermoanaerobacteraceae</taxon>
        <taxon>Aceticella</taxon>
    </lineage>
</organism>
<reference evidence="5" key="1">
    <citation type="submission" date="2020-08" db="EMBL/GenBank/DDBJ databases">
        <title>Genomic insights into the carbon and energy metabolism of the first obligate autotrophic acetogenic bacterium Aceticella autotrophica gen. nov., sp. nov.</title>
        <authorList>
            <person name="Toshchakov S.V."/>
            <person name="Elcheninov A.G."/>
            <person name="Kublanov I.V."/>
            <person name="Frolov E.N."/>
            <person name="Lebedinsky A.V."/>
        </authorList>
    </citation>
    <scope>NUCLEOTIDE SEQUENCE</scope>
    <source>
        <strain evidence="5">3443-3Ac</strain>
    </source>
</reference>
<dbReference type="GO" id="GO:0005829">
    <property type="term" value="C:cytosol"/>
    <property type="evidence" value="ECO:0007669"/>
    <property type="project" value="TreeGrafter"/>
</dbReference>
<dbReference type="InterPro" id="IPR013123">
    <property type="entry name" value="SpoU_subst-bd"/>
</dbReference>
<protein>
    <submittedName>
        <fullName evidence="5">23S rRNA (Guanosine(2251)-2'-O)-methyltransferase RlmB</fullName>
    </submittedName>
</protein>